<keyword evidence="9" id="KW-1185">Reference proteome</keyword>
<evidence type="ECO:0000313" key="9">
    <source>
        <dbReference type="Proteomes" id="UP001148838"/>
    </source>
</evidence>
<comment type="similarity">
    <text evidence="3 7">Belongs to the inositol monophosphatase superfamily.</text>
</comment>
<evidence type="ECO:0000256" key="5">
    <source>
        <dbReference type="ARBA" id="ARBA00022801"/>
    </source>
</evidence>
<protein>
    <recommendedName>
        <fullName evidence="7">Inositol-1-monophosphatase</fullName>
        <ecNumber evidence="7">3.1.3.25</ecNumber>
    </recommendedName>
</protein>
<dbReference type="Gene3D" id="3.30.540.10">
    <property type="entry name" value="Fructose-1,6-Bisphosphatase, subunit A, domain 1"/>
    <property type="match status" value="1"/>
</dbReference>
<dbReference type="InterPro" id="IPR020552">
    <property type="entry name" value="Inositol_monoPase_Li-sen"/>
</dbReference>
<organism evidence="8 9">
    <name type="scientific">Periplaneta americana</name>
    <name type="common">American cockroach</name>
    <name type="synonym">Blatta americana</name>
    <dbReference type="NCBI Taxonomy" id="6978"/>
    <lineage>
        <taxon>Eukaryota</taxon>
        <taxon>Metazoa</taxon>
        <taxon>Ecdysozoa</taxon>
        <taxon>Arthropoda</taxon>
        <taxon>Hexapoda</taxon>
        <taxon>Insecta</taxon>
        <taxon>Pterygota</taxon>
        <taxon>Neoptera</taxon>
        <taxon>Polyneoptera</taxon>
        <taxon>Dictyoptera</taxon>
        <taxon>Blattodea</taxon>
        <taxon>Blattoidea</taxon>
        <taxon>Blattidae</taxon>
        <taxon>Blattinae</taxon>
        <taxon>Periplaneta</taxon>
    </lineage>
</organism>
<dbReference type="EMBL" id="JAJSOF020000023">
    <property type="protein sequence ID" value="KAJ4436033.1"/>
    <property type="molecule type" value="Genomic_DNA"/>
</dbReference>
<dbReference type="PROSITE" id="PS00630">
    <property type="entry name" value="IMP_2"/>
    <property type="match status" value="1"/>
</dbReference>
<evidence type="ECO:0000256" key="7">
    <source>
        <dbReference type="RuleBase" id="RU364068"/>
    </source>
</evidence>
<gene>
    <name evidence="8" type="ORF">ANN_18660</name>
</gene>
<comment type="caution">
    <text evidence="8">The sequence shown here is derived from an EMBL/GenBank/DDBJ whole genome shotgun (WGS) entry which is preliminary data.</text>
</comment>
<accession>A0ABQ8SPC8</accession>
<name>A0ABQ8SPC8_PERAM</name>
<evidence type="ECO:0000256" key="6">
    <source>
        <dbReference type="ARBA" id="ARBA00022842"/>
    </source>
</evidence>
<keyword evidence="5 7" id="KW-0378">Hydrolase</keyword>
<dbReference type="SUPFAM" id="SSF56655">
    <property type="entry name" value="Carbohydrate phosphatase"/>
    <property type="match status" value="1"/>
</dbReference>
<evidence type="ECO:0000256" key="2">
    <source>
        <dbReference type="ARBA" id="ARBA00005152"/>
    </source>
</evidence>
<dbReference type="PRINTS" id="PR00377">
    <property type="entry name" value="IMPHPHTASES"/>
</dbReference>
<comment type="cofactor">
    <cofactor evidence="1 7">
        <name>Mg(2+)</name>
        <dbReference type="ChEBI" id="CHEBI:18420"/>
    </cofactor>
</comment>
<evidence type="ECO:0000256" key="4">
    <source>
        <dbReference type="ARBA" id="ARBA00022723"/>
    </source>
</evidence>
<sequence length="282" mass="31085">MKHDIEQYYETVLGITREAGKIIKEGIARTKNVDTKLGSWDLVTQYDRRVEKVLVAEISKKFPSHKFIAEETNSEQKTTPELTSAPTWVIDPIDGTTNFVHGFHLTCISIALSIEKEVVIGIVYNPILEQMFTAIKGRGAYLNNKRIYTSKVEELCQSMVCLESSFACIPSLRDSIMKRTEACIKVAHGIRVLGSAALALCYVAMGVAEAYHIDGLQCWDVAAGALIVREAGGVVLDSTGGIFDMMSHRILACGTKTLAEELVMLFKKADASLITNNNINHI</sequence>
<dbReference type="CDD" id="cd01639">
    <property type="entry name" value="IMPase"/>
    <property type="match status" value="1"/>
</dbReference>
<comment type="pathway">
    <text evidence="2 7">Polyol metabolism; myo-inositol biosynthesis; myo-inositol from D-glucose 6-phosphate: step 2/2.</text>
</comment>
<keyword evidence="4 7" id="KW-0479">Metal-binding</keyword>
<dbReference type="InterPro" id="IPR033942">
    <property type="entry name" value="IMPase"/>
</dbReference>
<dbReference type="PANTHER" id="PTHR20854:SF25">
    <property type="entry name" value="INOSITOL-1-MONOPHOSPHATASE"/>
    <property type="match status" value="1"/>
</dbReference>
<dbReference type="InterPro" id="IPR020583">
    <property type="entry name" value="Inositol_monoP_metal-BS"/>
</dbReference>
<evidence type="ECO:0000313" key="8">
    <source>
        <dbReference type="EMBL" id="KAJ4436033.1"/>
    </source>
</evidence>
<dbReference type="Pfam" id="PF00459">
    <property type="entry name" value="Inositol_P"/>
    <property type="match status" value="1"/>
</dbReference>
<dbReference type="PRINTS" id="PR00378">
    <property type="entry name" value="LIIMPHPHTASE"/>
</dbReference>
<dbReference type="InterPro" id="IPR020550">
    <property type="entry name" value="Inositol_monophosphatase_CS"/>
</dbReference>
<evidence type="ECO:0000256" key="3">
    <source>
        <dbReference type="ARBA" id="ARBA00009759"/>
    </source>
</evidence>
<evidence type="ECO:0000256" key="1">
    <source>
        <dbReference type="ARBA" id="ARBA00001946"/>
    </source>
</evidence>
<comment type="catalytic activity">
    <reaction evidence="7">
        <text>a myo-inositol phosphate + H2O = myo-inositol + phosphate</text>
        <dbReference type="Rhea" id="RHEA:24056"/>
        <dbReference type="ChEBI" id="CHEBI:15377"/>
        <dbReference type="ChEBI" id="CHEBI:17268"/>
        <dbReference type="ChEBI" id="CHEBI:43474"/>
        <dbReference type="ChEBI" id="CHEBI:84139"/>
        <dbReference type="EC" id="3.1.3.25"/>
    </reaction>
</comment>
<dbReference type="Proteomes" id="UP001148838">
    <property type="component" value="Unassembled WGS sequence"/>
</dbReference>
<dbReference type="Gene3D" id="3.40.190.80">
    <property type="match status" value="1"/>
</dbReference>
<keyword evidence="6 7" id="KW-0460">Magnesium</keyword>
<proteinExistence type="inferred from homology"/>
<dbReference type="InterPro" id="IPR000760">
    <property type="entry name" value="Inositol_monophosphatase-like"/>
</dbReference>
<dbReference type="PROSITE" id="PS00629">
    <property type="entry name" value="IMP_1"/>
    <property type="match status" value="1"/>
</dbReference>
<dbReference type="PANTHER" id="PTHR20854">
    <property type="entry name" value="INOSITOL MONOPHOSPHATASE"/>
    <property type="match status" value="1"/>
</dbReference>
<reference evidence="8 9" key="1">
    <citation type="journal article" date="2022" name="Allergy">
        <title>Genome assembly and annotation of Periplaneta americana reveal a comprehensive cockroach allergen profile.</title>
        <authorList>
            <person name="Wang L."/>
            <person name="Xiong Q."/>
            <person name="Saelim N."/>
            <person name="Wang L."/>
            <person name="Nong W."/>
            <person name="Wan A.T."/>
            <person name="Shi M."/>
            <person name="Liu X."/>
            <person name="Cao Q."/>
            <person name="Hui J.H.L."/>
            <person name="Sookrung N."/>
            <person name="Leung T.F."/>
            <person name="Tungtrongchitr A."/>
            <person name="Tsui S.K.W."/>
        </authorList>
    </citation>
    <scope>NUCLEOTIDE SEQUENCE [LARGE SCALE GENOMIC DNA]</scope>
    <source>
        <strain evidence="8">PWHHKU_190912</strain>
    </source>
</reference>
<dbReference type="EC" id="3.1.3.25" evidence="7"/>